<dbReference type="KEGG" id="xla:108697973"/>
<dbReference type="GO" id="GO:0016020">
    <property type="term" value="C:membrane"/>
    <property type="evidence" value="ECO:0000318"/>
    <property type="project" value="GO_Central"/>
</dbReference>
<evidence type="ECO:0000256" key="7">
    <source>
        <dbReference type="ARBA" id="ARBA00023040"/>
    </source>
</evidence>
<dbReference type="GO" id="GO:0004930">
    <property type="term" value="F:G protein-coupled receptor activity"/>
    <property type="evidence" value="ECO:0007669"/>
    <property type="project" value="UniProtKB-KW"/>
</dbReference>
<keyword evidence="5 12" id="KW-0812">Transmembrane</keyword>
<keyword evidence="3 12" id="KW-0919">Taste</keyword>
<keyword evidence="9 12" id="KW-0675">Receptor</keyword>
<dbReference type="GO" id="GO:0001580">
    <property type="term" value="P:detection of chemical stimulus involved in sensory perception of bitter taste"/>
    <property type="evidence" value="ECO:0000318"/>
    <property type="project" value="GO_Central"/>
</dbReference>
<feature type="transmembrane region" description="Helical" evidence="13">
    <location>
        <begin position="167"/>
        <end position="197"/>
    </location>
</feature>
<evidence type="ECO:0000256" key="1">
    <source>
        <dbReference type="ARBA" id="ARBA00004141"/>
    </source>
</evidence>
<feature type="transmembrane region" description="Helical" evidence="13">
    <location>
        <begin position="252"/>
        <end position="275"/>
    </location>
</feature>
<evidence type="ECO:0000256" key="5">
    <source>
        <dbReference type="ARBA" id="ARBA00022692"/>
    </source>
</evidence>
<keyword evidence="8 12" id="KW-0472">Membrane</keyword>
<comment type="subcellular location">
    <subcellularLocation>
        <location evidence="1 12">Membrane</location>
        <topology evidence="1 12">Multi-pass membrane protein</topology>
    </subcellularLocation>
</comment>
<dbReference type="OrthoDB" id="8876749at2759"/>
<dbReference type="GO" id="GO:0033038">
    <property type="term" value="F:bitter taste receptor activity"/>
    <property type="evidence" value="ECO:0000318"/>
    <property type="project" value="GO_Central"/>
</dbReference>
<dbReference type="GeneID" id="108697973"/>
<proteinExistence type="inferred from homology"/>
<gene>
    <name evidence="15" type="primary">LOC108697973</name>
</gene>
<organism evidence="14 15">
    <name type="scientific">Xenopus laevis</name>
    <name type="common">African clawed frog</name>
    <dbReference type="NCBI Taxonomy" id="8355"/>
    <lineage>
        <taxon>Eukaryota</taxon>
        <taxon>Metazoa</taxon>
        <taxon>Chordata</taxon>
        <taxon>Craniata</taxon>
        <taxon>Vertebrata</taxon>
        <taxon>Euteleostomi</taxon>
        <taxon>Amphibia</taxon>
        <taxon>Batrachia</taxon>
        <taxon>Anura</taxon>
        <taxon>Pipoidea</taxon>
        <taxon>Pipidae</taxon>
        <taxon>Xenopodinae</taxon>
        <taxon>Xenopus</taxon>
        <taxon>Xenopus</taxon>
    </lineage>
</organism>
<protein>
    <recommendedName>
        <fullName evidence="12">Taste receptor type 2</fullName>
    </recommendedName>
</protein>
<sequence length="297" mass="34204">MPTRLQIYWAVVLIIAWPCGFILNASIVAVYLSYRKKECDRILLTMACCNVLLLSLLAFDITFVTYGLYILFDKEFSLAITIILFFSIHFSFWMTACLSVYYCLRLVNFSCQILIYLQRRISFVVTLFLLVSVLISWVINLPVIWAVQITKPNDTSIYQDYIFKYDIRYMSFNIIFGSALPFVVTSLCIGICLISLLRHVQRMRQHISEFWSPQLKSHVKAFRTMLLLLILNLIFFTVFGCLYLVALDLGAVLHTVLWSGTMFIPSGQALILIFGKSKLARAWSKTMSMFGSCARNV</sequence>
<feature type="transmembrane region" description="Helical" evidence="13">
    <location>
        <begin position="226"/>
        <end position="246"/>
    </location>
</feature>
<feature type="transmembrane region" description="Helical" evidence="13">
    <location>
        <begin position="123"/>
        <end position="147"/>
    </location>
</feature>
<keyword evidence="10 12" id="KW-0807">Transducer</keyword>
<dbReference type="SUPFAM" id="SSF81321">
    <property type="entry name" value="Family A G protein-coupled receptor-like"/>
    <property type="match status" value="1"/>
</dbReference>
<keyword evidence="4 12" id="KW-0716">Sensory transduction</keyword>
<accession>A0A8J0TDS0</accession>
<evidence type="ECO:0000256" key="13">
    <source>
        <dbReference type="SAM" id="Phobius"/>
    </source>
</evidence>
<dbReference type="Gene3D" id="1.20.1070.10">
    <property type="entry name" value="Rhodopsin 7-helix transmembrane proteins"/>
    <property type="match status" value="1"/>
</dbReference>
<evidence type="ECO:0000256" key="2">
    <source>
        <dbReference type="ARBA" id="ARBA00007376"/>
    </source>
</evidence>
<evidence type="ECO:0000256" key="12">
    <source>
        <dbReference type="RuleBase" id="RU004424"/>
    </source>
</evidence>
<feature type="transmembrane region" description="Helical" evidence="13">
    <location>
        <begin position="6"/>
        <end position="32"/>
    </location>
</feature>
<dbReference type="FunFam" id="1.20.1070.10:FF:000055">
    <property type="entry name" value="Taste receptor type 2"/>
    <property type="match status" value="1"/>
</dbReference>
<name>A0A8J0TDS0_XENLA</name>
<dbReference type="AlphaFoldDB" id="A0A8J0TDS0"/>
<keyword evidence="6 13" id="KW-1133">Transmembrane helix</keyword>
<evidence type="ECO:0000256" key="9">
    <source>
        <dbReference type="ARBA" id="ARBA00023170"/>
    </source>
</evidence>
<dbReference type="Proteomes" id="UP000186698">
    <property type="component" value="Chromosome 7S"/>
</dbReference>
<dbReference type="RefSeq" id="XP_018083920.1">
    <property type="nucleotide sequence ID" value="XM_018228431.2"/>
</dbReference>
<dbReference type="PANTHER" id="PTHR11394:SF156">
    <property type="entry name" value="TASTE RECEPTOR TYPE 2"/>
    <property type="match status" value="1"/>
</dbReference>
<evidence type="ECO:0000256" key="4">
    <source>
        <dbReference type="ARBA" id="ARBA00022606"/>
    </source>
</evidence>
<dbReference type="PANTHER" id="PTHR11394">
    <property type="entry name" value="TASTE RECEPTOR TYPE 2"/>
    <property type="match status" value="1"/>
</dbReference>
<evidence type="ECO:0000313" key="14">
    <source>
        <dbReference type="Proteomes" id="UP000186698"/>
    </source>
</evidence>
<reference evidence="15" key="1">
    <citation type="submission" date="2025-08" db="UniProtKB">
        <authorList>
            <consortium name="RefSeq"/>
        </authorList>
    </citation>
    <scope>IDENTIFICATION</scope>
    <source>
        <strain evidence="15">J_2021</strain>
        <tissue evidence="15">Erythrocytes</tissue>
    </source>
</reference>
<evidence type="ECO:0000256" key="8">
    <source>
        <dbReference type="ARBA" id="ARBA00023136"/>
    </source>
</evidence>
<evidence type="ECO:0000313" key="15">
    <source>
        <dbReference type="RefSeq" id="XP_018083920.1"/>
    </source>
</evidence>
<evidence type="ECO:0000256" key="3">
    <source>
        <dbReference type="ARBA" id="ARBA00022480"/>
    </source>
</evidence>
<keyword evidence="14" id="KW-1185">Reference proteome</keyword>
<feature type="transmembrane region" description="Helical" evidence="13">
    <location>
        <begin position="78"/>
        <end position="102"/>
    </location>
</feature>
<evidence type="ECO:0000256" key="6">
    <source>
        <dbReference type="ARBA" id="ARBA00022989"/>
    </source>
</evidence>
<dbReference type="Pfam" id="PF05296">
    <property type="entry name" value="TAS2R"/>
    <property type="match status" value="1"/>
</dbReference>
<feature type="transmembrane region" description="Helical" evidence="13">
    <location>
        <begin position="44"/>
        <end position="72"/>
    </location>
</feature>
<keyword evidence="7 12" id="KW-0297">G-protein coupled receptor</keyword>
<dbReference type="InterPro" id="IPR007960">
    <property type="entry name" value="TAS2R"/>
</dbReference>
<evidence type="ECO:0000256" key="10">
    <source>
        <dbReference type="ARBA" id="ARBA00023224"/>
    </source>
</evidence>
<evidence type="ECO:0000256" key="11">
    <source>
        <dbReference type="RuleBase" id="RU004423"/>
    </source>
</evidence>
<comment type="similarity">
    <text evidence="2 11">Belongs to the G-protein coupled receptor T2R family.</text>
</comment>